<dbReference type="RefSeq" id="WP_111925193.1">
    <property type="nucleotide sequence ID" value="NZ_JAMAYK010000001.1"/>
</dbReference>
<evidence type="ECO:0000313" key="2">
    <source>
        <dbReference type="Proteomes" id="UP000250174"/>
    </source>
</evidence>
<protein>
    <recommendedName>
        <fullName evidence="3">YlqD protein</fullName>
    </recommendedName>
</protein>
<dbReference type="Proteomes" id="UP000250174">
    <property type="component" value="Unassembled WGS sequence"/>
</dbReference>
<evidence type="ECO:0008006" key="3">
    <source>
        <dbReference type="Google" id="ProtNLM"/>
    </source>
</evidence>
<evidence type="ECO:0000313" key="1">
    <source>
        <dbReference type="EMBL" id="RAS79480.1"/>
    </source>
</evidence>
<gene>
    <name evidence="1" type="ORF">A3864_06635</name>
</gene>
<dbReference type="Pfam" id="PF11068">
    <property type="entry name" value="YlqD"/>
    <property type="match status" value="1"/>
</dbReference>
<proteinExistence type="predicted"/>
<reference evidence="1 2" key="1">
    <citation type="submission" date="2016-03" db="EMBL/GenBank/DDBJ databases">
        <title>Comparison of Bacillus endophyticus and B. anthracis characteristics using whole genome sequence analysis and microbiological techniques.</title>
        <authorList>
            <person name="Lekota K.E."/>
            <person name="Mafofo J."/>
            <person name="Rees J."/>
            <person name="Muchadeyi F.C."/>
            <person name="Madoroba E."/>
            <person name="Van Heerden H."/>
        </authorList>
    </citation>
    <scope>NUCLEOTIDE SEQUENCE [LARGE SCALE GENOMIC DNA]</scope>
    <source>
        <strain evidence="1 2">3631_10C</strain>
    </source>
</reference>
<comment type="caution">
    <text evidence="1">The sequence shown here is derived from an EMBL/GenBank/DDBJ whole genome shotgun (WGS) entry which is preliminary data.</text>
</comment>
<dbReference type="Gene3D" id="6.10.140.1110">
    <property type="match status" value="1"/>
</dbReference>
<accession>A0AAX1QBA9</accession>
<sequence>MKVVQKVIVKQVLTEQSKEKLRHKFILEQKGLQNEIEQLRFQLKKIENMKKPSAASLEKQFEKEQKTRLEKLRIIDFQLEQLNLLPIGSELEETKLDAIVEVKEGDSWEEFKSLQTILVKDGIVIEIR</sequence>
<dbReference type="AlphaFoldDB" id="A0AAX1QBA9"/>
<dbReference type="InterPro" id="IPR021297">
    <property type="entry name" value="YlqD"/>
</dbReference>
<dbReference type="EMBL" id="LVYK01000010">
    <property type="protein sequence ID" value="RAS79480.1"/>
    <property type="molecule type" value="Genomic_DNA"/>
</dbReference>
<name>A0AAX1QBA9_9BACI</name>
<organism evidence="1 2">
    <name type="scientific">Priestia endophytica</name>
    <dbReference type="NCBI Taxonomy" id="135735"/>
    <lineage>
        <taxon>Bacteria</taxon>
        <taxon>Bacillati</taxon>
        <taxon>Bacillota</taxon>
        <taxon>Bacilli</taxon>
        <taxon>Bacillales</taxon>
        <taxon>Bacillaceae</taxon>
        <taxon>Priestia</taxon>
    </lineage>
</organism>